<name>A0A368C027_9GAMM</name>
<evidence type="ECO:0000256" key="9">
    <source>
        <dbReference type="ARBA" id="ARBA00022643"/>
    </source>
</evidence>
<keyword evidence="10" id="KW-0665">Pyrimidine biosynthesis</keyword>
<dbReference type="PIRSF" id="PIRSF000164">
    <property type="entry name" value="DHO_oxidase"/>
    <property type="match status" value="1"/>
</dbReference>
<proteinExistence type="inferred from homology"/>
<evidence type="ECO:0000313" key="17">
    <source>
        <dbReference type="Proteomes" id="UP000253307"/>
    </source>
</evidence>
<evidence type="ECO:0000259" key="15">
    <source>
        <dbReference type="Pfam" id="PF01180"/>
    </source>
</evidence>
<reference evidence="16 17" key="1">
    <citation type="journal article" date="2018" name="Microbiome">
        <title>Fine metagenomic profile of the Mediterranean stratified and mixed water columns revealed by assembly and recruitment.</title>
        <authorList>
            <person name="Haro-Moreno J.M."/>
            <person name="Lopez-Perez M."/>
            <person name="De La Torre J.R."/>
            <person name="Picazo A."/>
            <person name="Camacho A."/>
            <person name="Rodriguez-Valera F."/>
        </authorList>
    </citation>
    <scope>NUCLEOTIDE SEQUENCE [LARGE SCALE GENOMIC DNA]</scope>
    <source>
        <strain evidence="16">MED-G82</strain>
    </source>
</reference>
<gene>
    <name evidence="16" type="ORF">DBW96_00210</name>
</gene>
<feature type="domain" description="Dihydroorotate dehydrogenase catalytic" evidence="15">
    <location>
        <begin position="51"/>
        <end position="331"/>
    </location>
</feature>
<dbReference type="PANTHER" id="PTHR48109:SF4">
    <property type="entry name" value="DIHYDROOROTATE DEHYDROGENASE (QUINONE), MITOCHONDRIAL"/>
    <property type="match status" value="1"/>
</dbReference>
<dbReference type="GO" id="GO:0044205">
    <property type="term" value="P:'de novo' UMP biosynthetic process"/>
    <property type="evidence" value="ECO:0007669"/>
    <property type="project" value="UniProtKB-UniPathway"/>
</dbReference>
<comment type="cofactor">
    <cofactor evidence="1">
        <name>FMN</name>
        <dbReference type="ChEBI" id="CHEBI:58210"/>
    </cofactor>
</comment>
<dbReference type="InterPro" id="IPR012135">
    <property type="entry name" value="Dihydroorotate_DH_1_2"/>
</dbReference>
<dbReference type="PANTHER" id="PTHR48109">
    <property type="entry name" value="DIHYDROOROTATE DEHYDROGENASE (QUINONE), MITOCHONDRIAL-RELATED"/>
    <property type="match status" value="1"/>
</dbReference>
<evidence type="ECO:0000256" key="4">
    <source>
        <dbReference type="ARBA" id="ARBA00005161"/>
    </source>
</evidence>
<dbReference type="Proteomes" id="UP000253307">
    <property type="component" value="Unassembled WGS sequence"/>
</dbReference>
<dbReference type="Gene3D" id="3.20.20.70">
    <property type="entry name" value="Aldolase class I"/>
    <property type="match status" value="1"/>
</dbReference>
<accession>A0A368C027</accession>
<evidence type="ECO:0000256" key="10">
    <source>
        <dbReference type="ARBA" id="ARBA00022975"/>
    </source>
</evidence>
<dbReference type="NCBIfam" id="NF003652">
    <property type="entry name" value="PRK05286.2-5"/>
    <property type="match status" value="1"/>
</dbReference>
<dbReference type="SUPFAM" id="SSF51395">
    <property type="entry name" value="FMN-linked oxidoreductases"/>
    <property type="match status" value="1"/>
</dbReference>
<comment type="subcellular location">
    <subcellularLocation>
        <location evidence="3">Membrane</location>
    </subcellularLocation>
</comment>
<evidence type="ECO:0000256" key="8">
    <source>
        <dbReference type="ARBA" id="ARBA00022630"/>
    </source>
</evidence>
<keyword evidence="11 16" id="KW-0560">Oxidoreductase</keyword>
<dbReference type="Pfam" id="PF01180">
    <property type="entry name" value="DHO_dh"/>
    <property type="match status" value="1"/>
</dbReference>
<dbReference type="InterPro" id="IPR050074">
    <property type="entry name" value="DHO_dehydrogenase"/>
</dbReference>
<evidence type="ECO:0000256" key="14">
    <source>
        <dbReference type="NCBIfam" id="TIGR01036"/>
    </source>
</evidence>
<keyword evidence="12" id="KW-0472">Membrane</keyword>
<dbReference type="EMBL" id="QOPE01000001">
    <property type="protein sequence ID" value="RCL42863.1"/>
    <property type="molecule type" value="Genomic_DNA"/>
</dbReference>
<evidence type="ECO:0000256" key="12">
    <source>
        <dbReference type="ARBA" id="ARBA00023136"/>
    </source>
</evidence>
<dbReference type="CDD" id="cd04738">
    <property type="entry name" value="DHOD_2_like"/>
    <property type="match status" value="1"/>
</dbReference>
<evidence type="ECO:0000256" key="11">
    <source>
        <dbReference type="ARBA" id="ARBA00023002"/>
    </source>
</evidence>
<keyword evidence="9" id="KW-0288">FMN</keyword>
<comment type="pathway">
    <text evidence="4">Pyrimidine metabolism; UMP biosynthesis via de novo pathway; orotate from (S)-dihydroorotate (quinone route): step 1/1.</text>
</comment>
<comment type="function">
    <text evidence="2">Catalyzes the conversion of dihydroorotate to orotate with quinone as electron acceptor.</text>
</comment>
<dbReference type="GO" id="GO:0005886">
    <property type="term" value="C:plasma membrane"/>
    <property type="evidence" value="ECO:0007669"/>
    <property type="project" value="TreeGrafter"/>
</dbReference>
<organism evidence="16 17">
    <name type="scientific">SAR86 cluster bacterium</name>
    <dbReference type="NCBI Taxonomy" id="2030880"/>
    <lineage>
        <taxon>Bacteria</taxon>
        <taxon>Pseudomonadati</taxon>
        <taxon>Pseudomonadota</taxon>
        <taxon>Gammaproteobacteria</taxon>
        <taxon>SAR86 cluster</taxon>
    </lineage>
</organism>
<dbReference type="GO" id="GO:0005737">
    <property type="term" value="C:cytoplasm"/>
    <property type="evidence" value="ECO:0007669"/>
    <property type="project" value="InterPro"/>
</dbReference>
<evidence type="ECO:0000256" key="3">
    <source>
        <dbReference type="ARBA" id="ARBA00004370"/>
    </source>
</evidence>
<dbReference type="InterPro" id="IPR005720">
    <property type="entry name" value="Dihydroorotate_DH_cat"/>
</dbReference>
<dbReference type="NCBIfam" id="TIGR01036">
    <property type="entry name" value="pyrD_sub2"/>
    <property type="match status" value="1"/>
</dbReference>
<comment type="similarity">
    <text evidence="5">Belongs to the dihydroorotate dehydrogenase family. Type 2 subfamily.</text>
</comment>
<dbReference type="EC" id="1.3.5.2" evidence="6 14"/>
<dbReference type="AlphaFoldDB" id="A0A368C027"/>
<comment type="caution">
    <text evidence="16">The sequence shown here is derived from an EMBL/GenBank/DDBJ whole genome shotgun (WGS) entry which is preliminary data.</text>
</comment>
<dbReference type="InterPro" id="IPR001295">
    <property type="entry name" value="Dihydroorotate_DH_CS"/>
</dbReference>
<evidence type="ECO:0000256" key="5">
    <source>
        <dbReference type="ARBA" id="ARBA00005359"/>
    </source>
</evidence>
<evidence type="ECO:0000256" key="13">
    <source>
        <dbReference type="ARBA" id="ARBA00048639"/>
    </source>
</evidence>
<evidence type="ECO:0000313" key="16">
    <source>
        <dbReference type="EMBL" id="RCL42863.1"/>
    </source>
</evidence>
<dbReference type="UniPathway" id="UPA00070">
    <property type="reaction ID" value="UER00946"/>
</dbReference>
<evidence type="ECO:0000256" key="7">
    <source>
        <dbReference type="ARBA" id="ARBA00018366"/>
    </source>
</evidence>
<dbReference type="InterPro" id="IPR013785">
    <property type="entry name" value="Aldolase_TIM"/>
</dbReference>
<protein>
    <recommendedName>
        <fullName evidence="7 14">Dihydroorotate dehydrogenase (quinone)</fullName>
        <ecNumber evidence="6 14">1.3.5.2</ecNumber>
    </recommendedName>
</protein>
<dbReference type="PROSITE" id="PS00911">
    <property type="entry name" value="DHODEHASE_1"/>
    <property type="match status" value="1"/>
</dbReference>
<dbReference type="GO" id="GO:0006207">
    <property type="term" value="P:'de novo' pyrimidine nucleobase biosynthetic process"/>
    <property type="evidence" value="ECO:0007669"/>
    <property type="project" value="UniProtKB-UniRule"/>
</dbReference>
<keyword evidence="8" id="KW-0285">Flavoprotein</keyword>
<evidence type="ECO:0000256" key="2">
    <source>
        <dbReference type="ARBA" id="ARBA00003125"/>
    </source>
</evidence>
<dbReference type="InterPro" id="IPR005719">
    <property type="entry name" value="Dihydroorotate_DH_2"/>
</dbReference>
<sequence length="332" mass="37214">MSDLLLNLLKFFNPETSHSLSLSLLKIAHKLHLYSLLGIKFNFKNQDSLVFKNLTFKNRLGTSAGLDKNADYIECLGALGFGFLEVGTVTPRPQIGNQRPRVFRFSKHNSVINRLGFNNKGLEYLVNNLKRSKYDGVLGVNIGANKDSDEEQRIKDYLTCFRAVAKYADYIAINISSPNTPGLRDLHSNNNIAELLNEISLEREKLNYKNPIFLKISPDEDENTYQNIINSVIEYSLDGLIATNTTIQRDQSSSRSITDTQGGLSGRLLYDKSNIVLKQIADHSKQNLLIIGVGGVDSRDSFYNKLKLGSSLVQVYTGFIFKGPKLIKAILE</sequence>
<dbReference type="GO" id="GO:0106430">
    <property type="term" value="F:dihydroorotate dehydrogenase (quinone) activity"/>
    <property type="evidence" value="ECO:0007669"/>
    <property type="project" value="UniProtKB-EC"/>
</dbReference>
<evidence type="ECO:0000256" key="6">
    <source>
        <dbReference type="ARBA" id="ARBA00012791"/>
    </source>
</evidence>
<comment type="catalytic activity">
    <reaction evidence="13">
        <text>(S)-dihydroorotate + a quinone = orotate + a quinol</text>
        <dbReference type="Rhea" id="RHEA:30187"/>
        <dbReference type="ChEBI" id="CHEBI:24646"/>
        <dbReference type="ChEBI" id="CHEBI:30839"/>
        <dbReference type="ChEBI" id="CHEBI:30864"/>
        <dbReference type="ChEBI" id="CHEBI:132124"/>
        <dbReference type="EC" id="1.3.5.2"/>
    </reaction>
</comment>
<evidence type="ECO:0000256" key="1">
    <source>
        <dbReference type="ARBA" id="ARBA00001917"/>
    </source>
</evidence>